<evidence type="ECO:0000313" key="1">
    <source>
        <dbReference type="EMBL" id="GHH39378.1"/>
    </source>
</evidence>
<name>A0ABQ3MCB4_9PSEU</name>
<dbReference type="Proteomes" id="UP000605568">
    <property type="component" value="Unassembled WGS sequence"/>
</dbReference>
<reference evidence="2" key="1">
    <citation type="journal article" date="2019" name="Int. J. Syst. Evol. Microbiol.">
        <title>The Global Catalogue of Microorganisms (GCM) 10K type strain sequencing project: providing services to taxonomists for standard genome sequencing and annotation.</title>
        <authorList>
            <consortium name="The Broad Institute Genomics Platform"/>
            <consortium name="The Broad Institute Genome Sequencing Center for Infectious Disease"/>
            <person name="Wu L."/>
            <person name="Ma J."/>
        </authorList>
    </citation>
    <scope>NUCLEOTIDE SEQUENCE [LARGE SCALE GENOMIC DNA]</scope>
    <source>
        <strain evidence="2">CGMCC 4.7367</strain>
    </source>
</reference>
<evidence type="ECO:0000313" key="2">
    <source>
        <dbReference type="Proteomes" id="UP000605568"/>
    </source>
</evidence>
<keyword evidence="2" id="KW-1185">Reference proteome</keyword>
<protein>
    <submittedName>
        <fullName evidence="1">Uncharacterized protein</fullName>
    </submittedName>
</protein>
<proteinExistence type="predicted"/>
<dbReference type="EMBL" id="BNAR01000004">
    <property type="protein sequence ID" value="GHH39378.1"/>
    <property type="molecule type" value="Genomic_DNA"/>
</dbReference>
<organism evidence="1 2">
    <name type="scientific">Lentzea cavernae</name>
    <dbReference type="NCBI Taxonomy" id="2020703"/>
    <lineage>
        <taxon>Bacteria</taxon>
        <taxon>Bacillati</taxon>
        <taxon>Actinomycetota</taxon>
        <taxon>Actinomycetes</taxon>
        <taxon>Pseudonocardiales</taxon>
        <taxon>Pseudonocardiaceae</taxon>
        <taxon>Lentzea</taxon>
    </lineage>
</organism>
<gene>
    <name evidence="1" type="ORF">GCM10017774_30920</name>
</gene>
<comment type="caution">
    <text evidence="1">The sequence shown here is derived from an EMBL/GenBank/DDBJ whole genome shotgun (WGS) entry which is preliminary data.</text>
</comment>
<accession>A0ABQ3MCB4</accession>
<sequence>MTDTAPGSARSDGVVSSRCDFARSGLLLCAIARFVAAVRWKVRTVKKRVVETVTYGKRSRQGGIGVFTARDRIGKIQAAAVGCLETRRTMVGLSEGRSM</sequence>